<keyword evidence="2" id="KW-1185">Reference proteome</keyword>
<accession>A0A023MHV7</accession>
<name>A0A023MHV7_9CAUD</name>
<dbReference type="EMBL" id="KJ190158">
    <property type="protein sequence ID" value="AHN83762.1"/>
    <property type="molecule type" value="Genomic_DNA"/>
</dbReference>
<dbReference type="RefSeq" id="YP_009031083.1">
    <property type="nucleotide sequence ID" value="NC_024134.1"/>
</dbReference>
<protein>
    <submittedName>
        <fullName evidence="1">Uncharacterized protein</fullName>
    </submittedName>
</protein>
<reference evidence="1 2" key="1">
    <citation type="journal article" date="2014" name="Genome Announc.">
        <title>Complete Genome Sequences of Two Escherichia coli O157:H7 Phages Effective in Limiting Contamination of Food Products.</title>
        <authorList>
            <person name="Hong Y."/>
            <person name="Pan Y."/>
            <person name="Harman N.J."/>
            <person name="Ebner P.D."/>
        </authorList>
    </citation>
    <scope>NUCLEOTIDE SEQUENCE [LARGE SCALE GENOMIC DNA]</scope>
</reference>
<organism evidence="1 2">
    <name type="scientific">Escherichia phage FFH2</name>
    <dbReference type="NCBI Taxonomy" id="1446490"/>
    <lineage>
        <taxon>Viruses</taxon>
        <taxon>Duplodnaviria</taxon>
        <taxon>Heunggongvirae</taxon>
        <taxon>Uroviricota</taxon>
        <taxon>Caudoviricetes</taxon>
        <taxon>Vequintavirinae</taxon>
        <taxon>Vequintavirus</taxon>
        <taxon>Vequintavirus PDX</taxon>
        <taxon>Vequintavirus FFH2</taxon>
    </lineage>
</organism>
<dbReference type="KEGG" id="vg:19486899"/>
<dbReference type="GeneID" id="19486899"/>
<sequence length="81" mass="9187">MAALITKYYAPTNTKSARIMVKGFGRKKVYTWDYALDTEDNYTNAMTDFINDLNTRILTNYKITDIAYIGEGGICFVGIVK</sequence>
<proteinExistence type="predicted"/>
<dbReference type="Proteomes" id="UP000026907">
    <property type="component" value="Segment"/>
</dbReference>
<evidence type="ECO:0000313" key="2">
    <source>
        <dbReference type="Proteomes" id="UP000026907"/>
    </source>
</evidence>
<evidence type="ECO:0000313" key="1">
    <source>
        <dbReference type="EMBL" id="AHN83762.1"/>
    </source>
</evidence>